<dbReference type="Gene3D" id="3.10.560.10">
    <property type="entry name" value="Outer membrane lipoprotein wza domain like"/>
    <property type="match status" value="1"/>
</dbReference>
<keyword evidence="5 17" id="KW-0762">Sugar transport</keyword>
<keyword evidence="9" id="KW-0406">Ion transport</keyword>
<keyword evidence="4" id="KW-1134">Transmembrane beta strand</keyword>
<dbReference type="GO" id="GO:0015288">
    <property type="term" value="F:porin activity"/>
    <property type="evidence" value="ECO:0007669"/>
    <property type="project" value="UniProtKB-KW"/>
</dbReference>
<gene>
    <name evidence="17" type="ORF">HYN43_025460</name>
</gene>
<evidence type="ECO:0000256" key="2">
    <source>
        <dbReference type="ARBA" id="ARBA00009450"/>
    </source>
</evidence>
<keyword evidence="12" id="KW-0564">Palmitate</keyword>
<keyword evidence="14" id="KW-0449">Lipoprotein</keyword>
<dbReference type="GO" id="GO:0006811">
    <property type="term" value="P:monoatomic ion transport"/>
    <property type="evidence" value="ECO:0007669"/>
    <property type="project" value="UniProtKB-KW"/>
</dbReference>
<keyword evidence="11" id="KW-0472">Membrane</keyword>
<dbReference type="AlphaFoldDB" id="A0A494W3V7"/>
<evidence type="ECO:0000256" key="14">
    <source>
        <dbReference type="ARBA" id="ARBA00023288"/>
    </source>
</evidence>
<reference evidence="17 18" key="1">
    <citation type="submission" date="2018-10" db="EMBL/GenBank/DDBJ databases">
        <title>Genome sequencing of Mucilaginibacter sp. HYN0043.</title>
        <authorList>
            <person name="Kim M."/>
            <person name="Yi H."/>
        </authorList>
    </citation>
    <scope>NUCLEOTIDE SEQUENCE [LARGE SCALE GENOMIC DNA]</scope>
    <source>
        <strain evidence="17 18">HYN0043</strain>
    </source>
</reference>
<evidence type="ECO:0000256" key="13">
    <source>
        <dbReference type="ARBA" id="ARBA00023237"/>
    </source>
</evidence>
<comment type="similarity">
    <text evidence="2">Belongs to the BexD/CtrA/VexA family.</text>
</comment>
<feature type="domain" description="Polysaccharide export protein N-terminal" evidence="15">
    <location>
        <begin position="57"/>
        <end position="151"/>
    </location>
</feature>
<accession>A0A494W3V7</accession>
<evidence type="ECO:0000256" key="11">
    <source>
        <dbReference type="ARBA" id="ARBA00023136"/>
    </source>
</evidence>
<dbReference type="GO" id="GO:0009279">
    <property type="term" value="C:cell outer membrane"/>
    <property type="evidence" value="ECO:0007669"/>
    <property type="project" value="UniProtKB-SubCell"/>
</dbReference>
<evidence type="ECO:0000259" key="16">
    <source>
        <dbReference type="Pfam" id="PF22461"/>
    </source>
</evidence>
<evidence type="ECO:0000256" key="12">
    <source>
        <dbReference type="ARBA" id="ARBA00023139"/>
    </source>
</evidence>
<protein>
    <submittedName>
        <fullName evidence="17">Sugar transporter</fullName>
    </submittedName>
</protein>
<keyword evidence="13" id="KW-0998">Cell outer membrane</keyword>
<evidence type="ECO:0000256" key="10">
    <source>
        <dbReference type="ARBA" id="ARBA00023114"/>
    </source>
</evidence>
<evidence type="ECO:0000256" key="1">
    <source>
        <dbReference type="ARBA" id="ARBA00004571"/>
    </source>
</evidence>
<evidence type="ECO:0000256" key="8">
    <source>
        <dbReference type="ARBA" id="ARBA00023047"/>
    </source>
</evidence>
<evidence type="ECO:0000313" key="18">
    <source>
        <dbReference type="Proteomes" id="UP000270046"/>
    </source>
</evidence>
<dbReference type="Gene3D" id="3.30.1950.10">
    <property type="entry name" value="wza like domain"/>
    <property type="match status" value="1"/>
</dbReference>
<dbReference type="GO" id="GO:0015159">
    <property type="term" value="F:polysaccharide transmembrane transporter activity"/>
    <property type="evidence" value="ECO:0007669"/>
    <property type="project" value="InterPro"/>
</dbReference>
<dbReference type="PROSITE" id="PS51257">
    <property type="entry name" value="PROKAR_LIPOPROTEIN"/>
    <property type="match status" value="1"/>
</dbReference>
<evidence type="ECO:0000256" key="5">
    <source>
        <dbReference type="ARBA" id="ARBA00022597"/>
    </source>
</evidence>
<keyword evidence="7" id="KW-0732">Signal</keyword>
<keyword evidence="18" id="KW-1185">Reference proteome</keyword>
<evidence type="ECO:0000256" key="6">
    <source>
        <dbReference type="ARBA" id="ARBA00022692"/>
    </source>
</evidence>
<feature type="domain" description="SLBB" evidence="16">
    <location>
        <begin position="155"/>
        <end position="234"/>
    </location>
</feature>
<dbReference type="Pfam" id="PF02563">
    <property type="entry name" value="Poly_export"/>
    <property type="match status" value="1"/>
</dbReference>
<evidence type="ECO:0000313" key="17">
    <source>
        <dbReference type="EMBL" id="AYL98423.1"/>
    </source>
</evidence>
<keyword evidence="10" id="KW-0626">Porin</keyword>
<evidence type="ECO:0000256" key="3">
    <source>
        <dbReference type="ARBA" id="ARBA00022448"/>
    </source>
</evidence>
<evidence type="ECO:0000256" key="9">
    <source>
        <dbReference type="ARBA" id="ARBA00023065"/>
    </source>
</evidence>
<proteinExistence type="inferred from homology"/>
<name>A0A494W3V7_9SPHI</name>
<dbReference type="OrthoDB" id="662756at2"/>
<sequence length="269" mass="29263">MISKFFELSYHNLKYCSCILFALLLSACAGKRNLVYMSNLGDTAKYSSKITNLVQPRLQPGDMLSIVITNVDPETSTLLNKGLLPVVNTAVLPGNAAPADAPGYLVDGSGEITFPVVGKVRLEGMTVEEAVGRMGQALANVVKNPIISIKVINFKITVVGEVNKPGVFNIPNSRVNVLEALGMAGDMTVYGRRENVQVIHEENGRRTVTRINLNNADALQSPAYYLQQNDVVYVIPDKLREKQARTDTKTLSIIVAAATVITVIISRLF</sequence>
<dbReference type="InterPro" id="IPR054765">
    <property type="entry name" value="SLBB_dom"/>
</dbReference>
<dbReference type="KEGG" id="muh:HYN43_025460"/>
<dbReference type="PANTHER" id="PTHR33619">
    <property type="entry name" value="POLYSACCHARIDE EXPORT PROTEIN GFCE-RELATED"/>
    <property type="match status" value="1"/>
</dbReference>
<dbReference type="Proteomes" id="UP000270046">
    <property type="component" value="Chromosome"/>
</dbReference>
<dbReference type="EMBL" id="CP032869">
    <property type="protein sequence ID" value="AYL98423.1"/>
    <property type="molecule type" value="Genomic_DNA"/>
</dbReference>
<keyword evidence="6" id="KW-0812">Transmembrane</keyword>
<dbReference type="InterPro" id="IPR049712">
    <property type="entry name" value="Poly_export"/>
</dbReference>
<dbReference type="InterPro" id="IPR003715">
    <property type="entry name" value="Poly_export_N"/>
</dbReference>
<dbReference type="PANTHER" id="PTHR33619:SF3">
    <property type="entry name" value="POLYSACCHARIDE EXPORT PROTEIN GFCE-RELATED"/>
    <property type="match status" value="1"/>
</dbReference>
<evidence type="ECO:0000256" key="4">
    <source>
        <dbReference type="ARBA" id="ARBA00022452"/>
    </source>
</evidence>
<evidence type="ECO:0000259" key="15">
    <source>
        <dbReference type="Pfam" id="PF02563"/>
    </source>
</evidence>
<comment type="subcellular location">
    <subcellularLocation>
        <location evidence="1">Cell outer membrane</location>
        <topology evidence="1">Multi-pass membrane protein</topology>
    </subcellularLocation>
</comment>
<dbReference type="GO" id="GO:0046930">
    <property type="term" value="C:pore complex"/>
    <property type="evidence" value="ECO:0007669"/>
    <property type="project" value="UniProtKB-KW"/>
</dbReference>
<keyword evidence="8" id="KW-0625">Polysaccharide transport</keyword>
<keyword evidence="3" id="KW-0813">Transport</keyword>
<dbReference type="Pfam" id="PF22461">
    <property type="entry name" value="SLBB_2"/>
    <property type="match status" value="1"/>
</dbReference>
<evidence type="ECO:0000256" key="7">
    <source>
        <dbReference type="ARBA" id="ARBA00022729"/>
    </source>
</evidence>
<organism evidence="17 18">
    <name type="scientific">Mucilaginibacter celer</name>
    <dbReference type="NCBI Taxonomy" id="2305508"/>
    <lineage>
        <taxon>Bacteria</taxon>
        <taxon>Pseudomonadati</taxon>
        <taxon>Bacteroidota</taxon>
        <taxon>Sphingobacteriia</taxon>
        <taxon>Sphingobacteriales</taxon>
        <taxon>Sphingobacteriaceae</taxon>
        <taxon>Mucilaginibacter</taxon>
    </lineage>
</organism>